<sequence>MRGECLAVYSGLIAGRTSEKPEEAAMKFHFSPAAKATTNYIECDRTDQAPCGTKRRPNASGLCLTSIREAVTCAKCRADLDA</sequence>
<evidence type="ECO:0000313" key="2">
    <source>
        <dbReference type="Proteomes" id="UP000251585"/>
    </source>
</evidence>
<name>A0A2Z4Q4I4_9CAUD</name>
<evidence type="ECO:0000313" key="1">
    <source>
        <dbReference type="EMBL" id="AWY04916.1"/>
    </source>
</evidence>
<accession>A0A2Z4Q4I4</accession>
<gene>
    <name evidence="1" type="primary">60</name>
    <name evidence="1" type="ORF">PBI_FLOOF_60</name>
</gene>
<proteinExistence type="predicted"/>
<reference evidence="2" key="1">
    <citation type="submission" date="2018-04" db="EMBL/GenBank/DDBJ databases">
        <authorList>
            <person name="Go L.Y."/>
            <person name="Mitchell J.A."/>
        </authorList>
    </citation>
    <scope>NUCLEOTIDE SEQUENCE [LARGE SCALE GENOMIC DNA]</scope>
</reference>
<protein>
    <submittedName>
        <fullName evidence="1">Uncharacterized protein</fullName>
    </submittedName>
</protein>
<dbReference type="EMBL" id="MH271298">
    <property type="protein sequence ID" value="AWY04916.1"/>
    <property type="molecule type" value="Genomic_DNA"/>
</dbReference>
<keyword evidence="2" id="KW-1185">Reference proteome</keyword>
<dbReference type="Proteomes" id="UP000251585">
    <property type="component" value="Segment"/>
</dbReference>
<organism evidence="1 2">
    <name type="scientific">Microbacterium phage Floof</name>
    <dbReference type="NCBI Taxonomy" id="2201433"/>
    <lineage>
        <taxon>Viruses</taxon>
        <taxon>Duplodnaviria</taxon>
        <taxon>Heunggongvirae</taxon>
        <taxon>Uroviricota</taxon>
        <taxon>Caudoviricetes</taxon>
        <taxon>Casidaviridae</taxon>
        <taxon>Percivalvirus</taxon>
        <taxon>Percivalvirus floof</taxon>
    </lineage>
</organism>